<comment type="caution">
    <text evidence="7">The sequence shown here is derived from an EMBL/GenBank/DDBJ whole genome shotgun (WGS) entry which is preliminary data.</text>
</comment>
<dbReference type="EMBL" id="JXKG01000005">
    <property type="protein sequence ID" value="OJG15769.1"/>
    <property type="molecule type" value="Genomic_DNA"/>
</dbReference>
<evidence type="ECO:0000313" key="7">
    <source>
        <dbReference type="EMBL" id="OJG15769.1"/>
    </source>
</evidence>
<comment type="cofactor">
    <cofactor evidence="1">
        <name>FAD</name>
        <dbReference type="ChEBI" id="CHEBI:57692"/>
    </cofactor>
</comment>
<keyword evidence="3" id="KW-0274">FAD</keyword>
<dbReference type="OrthoDB" id="9802028at2"/>
<dbReference type="AlphaFoldDB" id="A0A1L8R7N4"/>
<gene>
    <name evidence="7" type="ORF">RU96_GL002074</name>
</gene>
<dbReference type="Proteomes" id="UP000182835">
    <property type="component" value="Unassembled WGS sequence"/>
</dbReference>
<dbReference type="Gene3D" id="3.30.390.30">
    <property type="match status" value="1"/>
</dbReference>
<keyword evidence="4" id="KW-0560">Oxidoreductase</keyword>
<organism evidence="7 8">
    <name type="scientific">Enterococcus canintestini</name>
    <dbReference type="NCBI Taxonomy" id="317010"/>
    <lineage>
        <taxon>Bacteria</taxon>
        <taxon>Bacillati</taxon>
        <taxon>Bacillota</taxon>
        <taxon>Bacilli</taxon>
        <taxon>Lactobacillales</taxon>
        <taxon>Enterococcaceae</taxon>
        <taxon>Enterococcus</taxon>
    </lineage>
</organism>
<dbReference type="InterPro" id="IPR050260">
    <property type="entry name" value="FAD-bd_OxRdtase"/>
</dbReference>
<evidence type="ECO:0000256" key="1">
    <source>
        <dbReference type="ARBA" id="ARBA00001974"/>
    </source>
</evidence>
<dbReference type="PRINTS" id="PR00411">
    <property type="entry name" value="PNDRDTASEI"/>
</dbReference>
<keyword evidence="5" id="KW-0676">Redox-active center</keyword>
<evidence type="ECO:0000313" key="8">
    <source>
        <dbReference type="Proteomes" id="UP000182835"/>
    </source>
</evidence>
<protein>
    <submittedName>
        <fullName evidence="7">Pyridine nucleotide-disulfide oxidoreductase</fullName>
    </submittedName>
</protein>
<dbReference type="Gene3D" id="3.50.50.60">
    <property type="entry name" value="FAD/NAD(P)-binding domain"/>
    <property type="match status" value="2"/>
</dbReference>
<dbReference type="Pfam" id="PF07992">
    <property type="entry name" value="Pyr_redox_2"/>
    <property type="match status" value="1"/>
</dbReference>
<dbReference type="PRINTS" id="PR00368">
    <property type="entry name" value="FADPNR"/>
</dbReference>
<dbReference type="PANTHER" id="PTHR43429">
    <property type="entry name" value="PYRIDINE NUCLEOTIDE-DISULFIDE OXIDOREDUCTASE DOMAIN-CONTAINING"/>
    <property type="match status" value="1"/>
</dbReference>
<evidence type="ECO:0000256" key="5">
    <source>
        <dbReference type="ARBA" id="ARBA00023284"/>
    </source>
</evidence>
<dbReference type="RefSeq" id="WP_071864425.1">
    <property type="nucleotide sequence ID" value="NZ_JBHSHO010000045.1"/>
</dbReference>
<dbReference type="SUPFAM" id="SSF51905">
    <property type="entry name" value="FAD/NAD(P)-binding domain"/>
    <property type="match status" value="1"/>
</dbReference>
<evidence type="ECO:0000256" key="2">
    <source>
        <dbReference type="ARBA" id="ARBA00022630"/>
    </source>
</evidence>
<keyword evidence="2" id="KW-0285">Flavoprotein</keyword>
<reference evidence="7 8" key="1">
    <citation type="submission" date="2014-12" db="EMBL/GenBank/DDBJ databases">
        <title>Draft genome sequences of 29 type strains of Enterococci.</title>
        <authorList>
            <person name="Zhong Z."/>
            <person name="Sun Z."/>
            <person name="Liu W."/>
            <person name="Zhang W."/>
            <person name="Zhang H."/>
        </authorList>
    </citation>
    <scope>NUCLEOTIDE SEQUENCE [LARGE SCALE GENOMIC DNA]</scope>
    <source>
        <strain evidence="7 8">DSM 21207</strain>
    </source>
</reference>
<evidence type="ECO:0000256" key="3">
    <source>
        <dbReference type="ARBA" id="ARBA00022827"/>
    </source>
</evidence>
<dbReference type="PANTHER" id="PTHR43429:SF1">
    <property type="entry name" value="NAD(P)H SULFUR OXIDOREDUCTASE (COA-DEPENDENT)"/>
    <property type="match status" value="1"/>
</dbReference>
<dbReference type="InterPro" id="IPR016156">
    <property type="entry name" value="FAD/NAD-linked_Rdtase_dimer_sf"/>
</dbReference>
<dbReference type="InterPro" id="IPR023753">
    <property type="entry name" value="FAD/NAD-binding_dom"/>
</dbReference>
<evidence type="ECO:0000259" key="6">
    <source>
        <dbReference type="Pfam" id="PF07992"/>
    </source>
</evidence>
<dbReference type="InterPro" id="IPR036188">
    <property type="entry name" value="FAD/NAD-bd_sf"/>
</dbReference>
<name>A0A1L8R7N4_9ENTE</name>
<feature type="domain" description="FAD/NAD(P)-binding" evidence="6">
    <location>
        <begin position="2"/>
        <end position="291"/>
    </location>
</feature>
<accession>A0A1L8R7N4</accession>
<dbReference type="SUPFAM" id="SSF55424">
    <property type="entry name" value="FAD/NAD-linked reductases, dimerisation (C-terminal) domain"/>
    <property type="match status" value="1"/>
</dbReference>
<sequence>MRTIIIGASHSGIQAARTLKKLQPEMDVVLLEKTQTIGFFSSGLNYMLTNKIQDLQESRAISPQALLDEGINLVRLAEVTKIDPVKKVVFYTYGKEVAEHVAYDFLILAMGSTQAALKTPGSDFGNILSYKNITQTQKSLAILKQSHEVTIVGTGYIGMELAYALSKQNKKVHLIEQMENILFRYFDSEMVTSVLADLPSNIQLHLNTTPLSFTGVNGKVEETNLSNGATIQNDAVVLAINARPNTSLVQEFLTLNIDGTVAVNEFLQTNYADIYAIGDLIQVPIHGTNTAIYMPLVNHAIRTGIVAAENIVYQNTIKLKPTKKTSVTQLGSFYLSRTGITQEEAPYYNKKVVAVTQQFEDYGFEQNFSQRPLLKLIFEEKELKLIGAQYISKFPRLEFINLLAEFIEKDETALTLSQMEAFFNPLFSAPLHYVQQLALQILAENN</sequence>
<dbReference type="GO" id="GO:0016491">
    <property type="term" value="F:oxidoreductase activity"/>
    <property type="evidence" value="ECO:0007669"/>
    <property type="project" value="UniProtKB-KW"/>
</dbReference>
<dbReference type="STRING" id="317010.RU96_GL002074"/>
<proteinExistence type="predicted"/>
<evidence type="ECO:0000256" key="4">
    <source>
        <dbReference type="ARBA" id="ARBA00023002"/>
    </source>
</evidence>